<keyword evidence="8" id="KW-1185">Reference proteome</keyword>
<evidence type="ECO:0000256" key="5">
    <source>
        <dbReference type="RuleBase" id="RU000477"/>
    </source>
</evidence>
<comment type="subcellular location">
    <subcellularLocation>
        <location evidence="1">Membrane</location>
        <topology evidence="1">Multi-pass membrane protein</topology>
    </subcellularLocation>
</comment>
<dbReference type="Gene3D" id="1.20.1080.10">
    <property type="entry name" value="Glycerol uptake facilitator protein"/>
    <property type="match status" value="1"/>
</dbReference>
<evidence type="ECO:0000256" key="2">
    <source>
        <dbReference type="ARBA" id="ARBA00022692"/>
    </source>
</evidence>
<proteinExistence type="inferred from homology"/>
<dbReference type="Proteomes" id="UP000233837">
    <property type="component" value="Unassembled WGS sequence"/>
</dbReference>
<keyword evidence="2 5" id="KW-0812">Transmembrane</keyword>
<dbReference type="PANTHER" id="PTHR45665">
    <property type="entry name" value="AQUAPORIN-8"/>
    <property type="match status" value="1"/>
</dbReference>
<feature type="transmembrane region" description="Helical" evidence="6">
    <location>
        <begin position="20"/>
        <end position="39"/>
    </location>
</feature>
<reference evidence="7 8" key="1">
    <citation type="journal article" date="2016" name="Sci. Rep.">
        <title>The Dendrobium catenatum Lindl. genome sequence provides insights into polysaccharide synthase, floral development and adaptive evolution.</title>
        <authorList>
            <person name="Zhang G.Q."/>
            <person name="Xu Q."/>
            <person name="Bian C."/>
            <person name="Tsai W.C."/>
            <person name="Yeh C.M."/>
            <person name="Liu K.W."/>
            <person name="Yoshida K."/>
            <person name="Zhang L.S."/>
            <person name="Chang S.B."/>
            <person name="Chen F."/>
            <person name="Shi Y."/>
            <person name="Su Y.Y."/>
            <person name="Zhang Y.Q."/>
            <person name="Chen L.J."/>
            <person name="Yin Y."/>
            <person name="Lin M."/>
            <person name="Huang H."/>
            <person name="Deng H."/>
            <person name="Wang Z.W."/>
            <person name="Zhu S.L."/>
            <person name="Zhao X."/>
            <person name="Deng C."/>
            <person name="Niu S.C."/>
            <person name="Huang J."/>
            <person name="Wang M."/>
            <person name="Liu G.H."/>
            <person name="Yang H.J."/>
            <person name="Xiao X.J."/>
            <person name="Hsiao Y.Y."/>
            <person name="Wu W.L."/>
            <person name="Chen Y.Y."/>
            <person name="Mitsuda N."/>
            <person name="Ohme-Takagi M."/>
            <person name="Luo Y.B."/>
            <person name="Van de Peer Y."/>
            <person name="Liu Z.J."/>
        </authorList>
    </citation>
    <scope>NUCLEOTIDE SEQUENCE [LARGE SCALE GENOMIC DNA]</scope>
    <source>
        <tissue evidence="7">The whole plant</tissue>
    </source>
</reference>
<accession>A0A2I0WCM4</accession>
<feature type="transmembrane region" description="Helical" evidence="6">
    <location>
        <begin position="99"/>
        <end position="120"/>
    </location>
</feature>
<dbReference type="SUPFAM" id="SSF81338">
    <property type="entry name" value="Aquaporin-like"/>
    <property type="match status" value="1"/>
</dbReference>
<protein>
    <submittedName>
        <fullName evidence="7">Aquaporin TIP4-1</fullName>
    </submittedName>
</protein>
<dbReference type="STRING" id="906689.A0A2I0WCM4"/>
<feature type="transmembrane region" description="Helical" evidence="6">
    <location>
        <begin position="51"/>
        <end position="69"/>
    </location>
</feature>
<evidence type="ECO:0000256" key="1">
    <source>
        <dbReference type="ARBA" id="ARBA00004141"/>
    </source>
</evidence>
<evidence type="ECO:0000256" key="4">
    <source>
        <dbReference type="ARBA" id="ARBA00023136"/>
    </source>
</evidence>
<dbReference type="GO" id="GO:0015250">
    <property type="term" value="F:water channel activity"/>
    <property type="evidence" value="ECO:0007669"/>
    <property type="project" value="TreeGrafter"/>
</dbReference>
<feature type="transmembrane region" description="Helical" evidence="6">
    <location>
        <begin position="140"/>
        <end position="160"/>
    </location>
</feature>
<gene>
    <name evidence="7" type="primary">TIP4-1</name>
    <name evidence="7" type="ORF">MA16_Dca013871</name>
</gene>
<dbReference type="EMBL" id="KZ502744">
    <property type="protein sequence ID" value="PKU73415.1"/>
    <property type="molecule type" value="Genomic_DNA"/>
</dbReference>
<dbReference type="OrthoDB" id="3222at2759"/>
<keyword evidence="4 6" id="KW-0472">Membrane</keyword>
<feature type="transmembrane region" description="Helical" evidence="6">
    <location>
        <begin position="213"/>
        <end position="230"/>
    </location>
</feature>
<dbReference type="Pfam" id="PF00230">
    <property type="entry name" value="MIP"/>
    <property type="match status" value="1"/>
</dbReference>
<sequence length="251" mass="26376">MLSKLAKKLNDFDPGFLPAAAGEFFFTFLFVFITVSAAIATAKMSDGKDSIPGLIVSSAANTLAVAAIVSAGFQISGAHLNPVVTLVMALGGRISPLRLLFYFVLQLLASSLACLVLRFISGGMEIPVHALASGVGSFQGLGMEMILTFSLLFTIYATMVEPGKHMGHGHGPLVVGLLVGANTLSGGLFTGASMNPARSFGPALVSWNWTNHWLYWAGPMVGGVLAGFIYERFIIIRPSSYAVLSTGVESV</sequence>
<reference evidence="7 8" key="2">
    <citation type="journal article" date="2017" name="Nature">
        <title>The Apostasia genome and the evolution of orchids.</title>
        <authorList>
            <person name="Zhang G.Q."/>
            <person name="Liu K.W."/>
            <person name="Li Z."/>
            <person name="Lohaus R."/>
            <person name="Hsiao Y.Y."/>
            <person name="Niu S.C."/>
            <person name="Wang J.Y."/>
            <person name="Lin Y.C."/>
            <person name="Xu Q."/>
            <person name="Chen L.J."/>
            <person name="Yoshida K."/>
            <person name="Fujiwara S."/>
            <person name="Wang Z.W."/>
            <person name="Zhang Y.Q."/>
            <person name="Mitsuda N."/>
            <person name="Wang M."/>
            <person name="Liu G.H."/>
            <person name="Pecoraro L."/>
            <person name="Huang H.X."/>
            <person name="Xiao X.J."/>
            <person name="Lin M."/>
            <person name="Wu X.Y."/>
            <person name="Wu W.L."/>
            <person name="Chen Y.Y."/>
            <person name="Chang S.B."/>
            <person name="Sakamoto S."/>
            <person name="Ohme-Takagi M."/>
            <person name="Yagi M."/>
            <person name="Zeng S.J."/>
            <person name="Shen C.Y."/>
            <person name="Yeh C.M."/>
            <person name="Luo Y.B."/>
            <person name="Tsai W.C."/>
            <person name="Van de Peer Y."/>
            <person name="Liu Z.J."/>
        </authorList>
    </citation>
    <scope>NUCLEOTIDE SEQUENCE [LARGE SCALE GENOMIC DNA]</scope>
    <source>
        <tissue evidence="7">The whole plant</tissue>
    </source>
</reference>
<dbReference type="InterPro" id="IPR000425">
    <property type="entry name" value="MIP"/>
</dbReference>
<evidence type="ECO:0000313" key="8">
    <source>
        <dbReference type="Proteomes" id="UP000233837"/>
    </source>
</evidence>
<dbReference type="GO" id="GO:0016020">
    <property type="term" value="C:membrane"/>
    <property type="evidence" value="ECO:0007669"/>
    <property type="project" value="UniProtKB-SubCell"/>
</dbReference>
<feature type="transmembrane region" description="Helical" evidence="6">
    <location>
        <begin position="172"/>
        <end position="193"/>
    </location>
</feature>
<keyword evidence="5" id="KW-0813">Transport</keyword>
<dbReference type="InterPro" id="IPR034294">
    <property type="entry name" value="Aquaporin_transptr"/>
</dbReference>
<comment type="similarity">
    <text evidence="5">Belongs to the MIP/aquaporin (TC 1.A.8) family.</text>
</comment>
<dbReference type="PANTHER" id="PTHR45665:SF26">
    <property type="entry name" value="AQUAPORIN TIP4-1"/>
    <property type="match status" value="1"/>
</dbReference>
<name>A0A2I0WCM4_9ASPA</name>
<dbReference type="InterPro" id="IPR023271">
    <property type="entry name" value="Aquaporin-like"/>
</dbReference>
<evidence type="ECO:0000313" key="7">
    <source>
        <dbReference type="EMBL" id="PKU73415.1"/>
    </source>
</evidence>
<evidence type="ECO:0000256" key="3">
    <source>
        <dbReference type="ARBA" id="ARBA00022989"/>
    </source>
</evidence>
<organism evidence="7 8">
    <name type="scientific">Dendrobium catenatum</name>
    <dbReference type="NCBI Taxonomy" id="906689"/>
    <lineage>
        <taxon>Eukaryota</taxon>
        <taxon>Viridiplantae</taxon>
        <taxon>Streptophyta</taxon>
        <taxon>Embryophyta</taxon>
        <taxon>Tracheophyta</taxon>
        <taxon>Spermatophyta</taxon>
        <taxon>Magnoliopsida</taxon>
        <taxon>Liliopsida</taxon>
        <taxon>Asparagales</taxon>
        <taxon>Orchidaceae</taxon>
        <taxon>Epidendroideae</taxon>
        <taxon>Malaxideae</taxon>
        <taxon>Dendrobiinae</taxon>
        <taxon>Dendrobium</taxon>
    </lineage>
</organism>
<keyword evidence="3 6" id="KW-1133">Transmembrane helix</keyword>
<evidence type="ECO:0000256" key="6">
    <source>
        <dbReference type="SAM" id="Phobius"/>
    </source>
</evidence>
<dbReference type="PRINTS" id="PR00783">
    <property type="entry name" value="MINTRINSICP"/>
</dbReference>
<dbReference type="AlphaFoldDB" id="A0A2I0WCM4"/>